<evidence type="ECO:0000259" key="3">
    <source>
        <dbReference type="Pfam" id="PF02036"/>
    </source>
</evidence>
<gene>
    <name evidence="1" type="primary">ubiJ</name>
    <name evidence="4" type="ORF">SAMN04490197_4192</name>
</gene>
<evidence type="ECO:0000256" key="1">
    <source>
        <dbReference type="HAMAP-Rule" id="MF_02215"/>
    </source>
</evidence>
<sequence length="207" mass="23025">MLLAGLVASVEHGLNRVLRLDSTALARLAHLTGKVIAVDCRSPALQLFILPSDEGLLLATQWAAEADCTLRAPAYNLLHLALSRNKTAILHSPEVALEGDSAVLMDLAAVLQDLDLDWEFELSRWIGPVATQLLSGHLRSRSRWYQQGFASLNQNLAEYLSEESRTLVGQREAQARFRELDEAKIDLERLEARFERLSRSLDPSDNA</sequence>
<dbReference type="SUPFAM" id="SSF55718">
    <property type="entry name" value="SCP-like"/>
    <property type="match status" value="1"/>
</dbReference>
<dbReference type="EMBL" id="LT629782">
    <property type="protein sequence ID" value="SDU24699.1"/>
    <property type="molecule type" value="Genomic_DNA"/>
</dbReference>
<dbReference type="PANTHER" id="PTHR38693">
    <property type="entry name" value="UBIQUINONE BIOSYNTHESIS PROTEIN UBIJ"/>
    <property type="match status" value="1"/>
</dbReference>
<dbReference type="InterPro" id="IPR038989">
    <property type="entry name" value="UbiJ"/>
</dbReference>
<keyword evidence="1" id="KW-0963">Cytoplasm</keyword>
<organism evidence="4 5">
    <name type="scientific">Pseudomonas orientalis</name>
    <dbReference type="NCBI Taxonomy" id="76758"/>
    <lineage>
        <taxon>Bacteria</taxon>
        <taxon>Pseudomonadati</taxon>
        <taxon>Pseudomonadota</taxon>
        <taxon>Gammaproteobacteria</taxon>
        <taxon>Pseudomonadales</taxon>
        <taxon>Pseudomonadaceae</taxon>
        <taxon>Pseudomonas</taxon>
    </lineage>
</organism>
<dbReference type="GO" id="GO:0005737">
    <property type="term" value="C:cytoplasm"/>
    <property type="evidence" value="ECO:0007669"/>
    <property type="project" value="UniProtKB-SubCell"/>
</dbReference>
<protein>
    <recommendedName>
        <fullName evidence="1">Ubiquinone biosynthesis accessory factor UbiJ</fullName>
    </recommendedName>
</protein>
<evidence type="ECO:0000313" key="4">
    <source>
        <dbReference type="EMBL" id="SDU24699.1"/>
    </source>
</evidence>
<comment type="pathway">
    <text evidence="1">Cofactor biosynthesis; ubiquinone biosynthesis.</text>
</comment>
<dbReference type="RefSeq" id="WP_057724440.1">
    <property type="nucleotide sequence ID" value="NZ_JYLM01000006.1"/>
</dbReference>
<reference evidence="4 5" key="1">
    <citation type="submission" date="2016-10" db="EMBL/GenBank/DDBJ databases">
        <authorList>
            <person name="Varghese N."/>
            <person name="Submissions S."/>
        </authorList>
    </citation>
    <scope>NUCLEOTIDE SEQUENCE [LARGE SCALE GENOMIC DNA]</scope>
    <source>
        <strain evidence="4 5">BS2775</strain>
    </source>
</reference>
<keyword evidence="2" id="KW-0175">Coiled coil</keyword>
<comment type="similarity">
    <text evidence="1">Belongs to the UbiJ family.</text>
</comment>
<feature type="domain" description="SCP2" evidence="3">
    <location>
        <begin position="14"/>
        <end position="112"/>
    </location>
</feature>
<dbReference type="UniPathway" id="UPA00232"/>
<feature type="coiled-coil region" evidence="2">
    <location>
        <begin position="170"/>
        <end position="200"/>
    </location>
</feature>
<dbReference type="InterPro" id="IPR036527">
    <property type="entry name" value="SCP2_sterol-bd_dom_sf"/>
</dbReference>
<evidence type="ECO:0000313" key="5">
    <source>
        <dbReference type="Proteomes" id="UP000183653"/>
    </source>
</evidence>
<proteinExistence type="inferred from homology"/>
<name>A0A1H2GYY0_9PSED</name>
<dbReference type="Proteomes" id="UP000183653">
    <property type="component" value="Chromosome I"/>
</dbReference>
<dbReference type="AlphaFoldDB" id="A0A1H2GYY0"/>
<comment type="subcellular location">
    <subcellularLocation>
        <location evidence="1">Cytoplasm</location>
    </subcellularLocation>
</comment>
<dbReference type="OrthoDB" id="9796077at2"/>
<dbReference type="InterPro" id="IPR003033">
    <property type="entry name" value="SCP2_sterol-bd_dom"/>
</dbReference>
<dbReference type="PANTHER" id="PTHR38693:SF1">
    <property type="entry name" value="UBIQUINONE BIOSYNTHESIS ACCESSORY FACTOR UBIJ"/>
    <property type="match status" value="1"/>
</dbReference>
<dbReference type="Pfam" id="PF02036">
    <property type="entry name" value="SCP2"/>
    <property type="match status" value="1"/>
</dbReference>
<accession>A0A1H2GYY0</accession>
<comment type="function">
    <text evidence="1">Required for ubiquinone (coenzyme Q) biosynthesis. Binds hydrophobic ubiquinone biosynthetic intermediates via its SCP2 domain and is essential for the stability of the Ubi complex. May constitute a docking platform where Ubi enzymes assemble and access their SCP2-bound polyprenyl substrates.</text>
</comment>
<keyword evidence="5" id="KW-1185">Reference proteome</keyword>
<evidence type="ECO:0000256" key="2">
    <source>
        <dbReference type="SAM" id="Coils"/>
    </source>
</evidence>
<dbReference type="HAMAP" id="MF_02215">
    <property type="entry name" value="UbiJ"/>
    <property type="match status" value="1"/>
</dbReference>
<dbReference type="GO" id="GO:0006744">
    <property type="term" value="P:ubiquinone biosynthetic process"/>
    <property type="evidence" value="ECO:0007669"/>
    <property type="project" value="UniProtKB-UniRule"/>
</dbReference>
<keyword evidence="4" id="KW-0830">Ubiquinone</keyword>
<keyword evidence="1" id="KW-0831">Ubiquinone biosynthesis</keyword>